<evidence type="ECO:0000256" key="1">
    <source>
        <dbReference type="SAM" id="Phobius"/>
    </source>
</evidence>
<name>A0A378WCL9_MYCFO</name>
<proteinExistence type="predicted"/>
<evidence type="ECO:0000313" key="3">
    <source>
        <dbReference type="Proteomes" id="UP000255389"/>
    </source>
</evidence>
<dbReference type="Proteomes" id="UP000255389">
    <property type="component" value="Unassembled WGS sequence"/>
</dbReference>
<evidence type="ECO:0000313" key="2">
    <source>
        <dbReference type="EMBL" id="SUA31527.1"/>
    </source>
</evidence>
<dbReference type="AlphaFoldDB" id="A0A378WCL9"/>
<accession>A0A378WCL9</accession>
<protein>
    <submittedName>
        <fullName evidence="2">Uncharacterized protein</fullName>
    </submittedName>
</protein>
<keyword evidence="1" id="KW-1133">Transmembrane helix</keyword>
<dbReference type="EMBL" id="UGQY01000006">
    <property type="protein sequence ID" value="SUA31527.1"/>
    <property type="molecule type" value="Genomic_DNA"/>
</dbReference>
<reference evidence="2 3" key="1">
    <citation type="submission" date="2018-06" db="EMBL/GenBank/DDBJ databases">
        <authorList>
            <consortium name="Pathogen Informatics"/>
            <person name="Doyle S."/>
        </authorList>
    </citation>
    <scope>NUCLEOTIDE SEQUENCE [LARGE SCALE GENOMIC DNA]</scope>
    <source>
        <strain evidence="2 3">NCTC1542</strain>
    </source>
</reference>
<keyword evidence="1" id="KW-0472">Membrane</keyword>
<keyword evidence="1" id="KW-0812">Transmembrane</keyword>
<sequence length="64" mass="7266">MDLRWSADFATPVWWVPWILTASYYLGMRWVPWLVAFTSANRYAVFAESTGAIAPPSRSALQGE</sequence>
<gene>
    <name evidence="2" type="ORF">NCTC1542_06882</name>
</gene>
<feature type="transmembrane region" description="Helical" evidence="1">
    <location>
        <begin position="12"/>
        <end position="32"/>
    </location>
</feature>
<organism evidence="2 3">
    <name type="scientific">Mycolicibacterium fortuitum</name>
    <name type="common">Mycobacterium fortuitum</name>
    <dbReference type="NCBI Taxonomy" id="1766"/>
    <lineage>
        <taxon>Bacteria</taxon>
        <taxon>Bacillati</taxon>
        <taxon>Actinomycetota</taxon>
        <taxon>Actinomycetes</taxon>
        <taxon>Mycobacteriales</taxon>
        <taxon>Mycobacteriaceae</taxon>
        <taxon>Mycolicibacterium</taxon>
    </lineage>
</organism>